<feature type="domain" description="Glucagon / GIP / secretin / VIP family" evidence="5">
    <location>
        <begin position="169"/>
        <end position="195"/>
    </location>
</feature>
<protein>
    <recommendedName>
        <fullName evidence="5">Glucagon / GIP / secretin / VIP family domain-containing protein</fullName>
    </recommendedName>
</protein>
<comment type="similarity">
    <text evidence="2">Belongs to the glucagon family.</text>
</comment>
<name>A0ABR3NTT8_9TELE</name>
<gene>
    <name evidence="6" type="ORF">QQF64_015043</name>
</gene>
<evidence type="ECO:0000313" key="6">
    <source>
        <dbReference type="EMBL" id="KAL1280443.1"/>
    </source>
</evidence>
<evidence type="ECO:0000256" key="4">
    <source>
        <dbReference type="SAM" id="SignalP"/>
    </source>
</evidence>
<organism evidence="6 7">
    <name type="scientific">Cirrhinus molitorella</name>
    <name type="common">mud carp</name>
    <dbReference type="NCBI Taxonomy" id="172907"/>
    <lineage>
        <taxon>Eukaryota</taxon>
        <taxon>Metazoa</taxon>
        <taxon>Chordata</taxon>
        <taxon>Craniata</taxon>
        <taxon>Vertebrata</taxon>
        <taxon>Euteleostomi</taxon>
        <taxon>Actinopterygii</taxon>
        <taxon>Neopterygii</taxon>
        <taxon>Teleostei</taxon>
        <taxon>Ostariophysi</taxon>
        <taxon>Cypriniformes</taxon>
        <taxon>Cyprinidae</taxon>
        <taxon>Labeoninae</taxon>
        <taxon>Labeonini</taxon>
        <taxon>Cirrhinus</taxon>
    </lineage>
</organism>
<evidence type="ECO:0000259" key="5">
    <source>
        <dbReference type="SMART" id="SM00070"/>
    </source>
</evidence>
<keyword evidence="7" id="KW-1185">Reference proteome</keyword>
<feature type="domain" description="Glucagon / GIP / secretin / VIP family" evidence="5">
    <location>
        <begin position="122"/>
        <end position="148"/>
    </location>
</feature>
<feature type="chain" id="PRO_5047364817" description="Glucagon / GIP / secretin / VIP family domain-containing protein" evidence="4">
    <location>
        <begin position="17"/>
        <end position="221"/>
    </location>
</feature>
<evidence type="ECO:0000313" key="7">
    <source>
        <dbReference type="Proteomes" id="UP001558613"/>
    </source>
</evidence>
<evidence type="ECO:0000256" key="1">
    <source>
        <dbReference type="ARBA" id="ARBA00004613"/>
    </source>
</evidence>
<comment type="caution">
    <text evidence="6">The sequence shown here is derived from an EMBL/GenBank/DDBJ whole genome shotgun (WGS) entry which is preliminary data.</text>
</comment>
<dbReference type="PANTHER" id="PTHR11213">
    <property type="entry name" value="GLUCAGON-FAMILY NEUROPEPTIDE"/>
    <property type="match status" value="1"/>
</dbReference>
<reference evidence="6 7" key="1">
    <citation type="submission" date="2023-09" db="EMBL/GenBank/DDBJ databases">
        <authorList>
            <person name="Wang M."/>
        </authorList>
    </citation>
    <scope>NUCLEOTIDE SEQUENCE [LARGE SCALE GENOMIC DNA]</scope>
    <source>
        <strain evidence="6">GT-2023</strain>
        <tissue evidence="6">Liver</tissue>
    </source>
</reference>
<proteinExistence type="inferred from homology"/>
<dbReference type="InterPro" id="IPR000532">
    <property type="entry name" value="Glucagon_GIP_secretin_VIP"/>
</dbReference>
<dbReference type="Pfam" id="PF00123">
    <property type="entry name" value="Hormone_2"/>
    <property type="match status" value="2"/>
</dbReference>
<dbReference type="Proteomes" id="UP001558613">
    <property type="component" value="Unassembled WGS sequence"/>
</dbReference>
<evidence type="ECO:0000256" key="3">
    <source>
        <dbReference type="ARBA" id="ARBA00022525"/>
    </source>
</evidence>
<dbReference type="PANTHER" id="PTHR11213:SF1">
    <property type="entry name" value="PITUITARY ADENYLATE CYCLASE-ACTIVATING POLYPEPTIDE"/>
    <property type="match status" value="1"/>
</dbReference>
<keyword evidence="3" id="KW-0964">Secreted</keyword>
<feature type="signal peptide" evidence="4">
    <location>
        <begin position="1"/>
        <end position="16"/>
    </location>
</feature>
<evidence type="ECO:0000256" key="2">
    <source>
        <dbReference type="ARBA" id="ARBA00008369"/>
    </source>
</evidence>
<dbReference type="InterPro" id="IPR046963">
    <property type="entry name" value="VIP/GHRH-like"/>
</dbReference>
<dbReference type="SMART" id="SM00070">
    <property type="entry name" value="GLUCA"/>
    <property type="match status" value="2"/>
</dbReference>
<keyword evidence="4" id="KW-0732">Signal</keyword>
<dbReference type="EMBL" id="JAYMGO010000002">
    <property type="protein sequence ID" value="KAL1280443.1"/>
    <property type="molecule type" value="Genomic_DNA"/>
</dbReference>
<sequence>MALFVVVSTLYCPINALSDSARTRVASNSISIYLLCNSMARSSKATLALLIYGIMMHYSAYCTPIGMTFPKMRLDNDVFDEDGNSLSDLAFGTDQIAIRSPPSLTDDLYTLYYPPEKRTERHADGLLDRALRDILVQLSARKYLHSLMAVRVGGGSSEEDESEQLSKRHSDGIFTDIYSRYRKQMAVKKYLAAVLGRRLYVSMDASLRVMRGVRVSVGRAG</sequence>
<comment type="subcellular location">
    <subcellularLocation>
        <location evidence="1">Secreted</location>
    </subcellularLocation>
</comment>
<accession>A0ABR3NTT8</accession>
<feature type="non-terminal residue" evidence="6">
    <location>
        <position position="221"/>
    </location>
</feature>